<dbReference type="PANTHER" id="PTHR43393:SF3">
    <property type="entry name" value="LYSINE DECARBOXYLASE-LIKE PROTEIN"/>
    <property type="match status" value="1"/>
</dbReference>
<dbReference type="Gene3D" id="3.40.50.450">
    <property type="match status" value="1"/>
</dbReference>
<gene>
    <name evidence="1" type="ORF">MGWOODY_Mmi358</name>
</gene>
<dbReference type="Pfam" id="PF18306">
    <property type="entry name" value="LDcluster4"/>
    <property type="match status" value="1"/>
</dbReference>
<evidence type="ECO:0000313" key="1">
    <source>
        <dbReference type="EMBL" id="CUV08297.1"/>
    </source>
</evidence>
<accession>A0A170QBT8</accession>
<reference evidence="1" key="1">
    <citation type="submission" date="2015-10" db="EMBL/GenBank/DDBJ databases">
        <authorList>
            <person name="Gilbert D.G."/>
        </authorList>
    </citation>
    <scope>NUCLEOTIDE SEQUENCE</scope>
</reference>
<dbReference type="InterPro" id="IPR052341">
    <property type="entry name" value="LOG_family_nucleotidases"/>
</dbReference>
<dbReference type="SUPFAM" id="SSF102405">
    <property type="entry name" value="MCP/YpsA-like"/>
    <property type="match status" value="1"/>
</dbReference>
<sequence length="154" mass="16356">MINYTARISVFGGRDIDDQTYADAVEIGKQLAAENYLVYCGGGEGVMEAVAKGVKSAGGTCIGILKGMDRSEANEYIEIPISTGIGIGRNAILAYNCDVAVAISGQYGTLSEIAYALQLDKPVVGYGTWDIKGVHKEKTISKVIDKVKELSNGR</sequence>
<proteinExistence type="predicted"/>
<evidence type="ECO:0008006" key="2">
    <source>
        <dbReference type="Google" id="ProtNLM"/>
    </source>
</evidence>
<protein>
    <recommendedName>
        <fullName evidence="2">TIGR00725 family protein</fullName>
    </recommendedName>
</protein>
<name>A0A170QBT8_9ZZZZ</name>
<organism evidence="1">
    <name type="scientific">hydrothermal vent metagenome</name>
    <dbReference type="NCBI Taxonomy" id="652676"/>
    <lineage>
        <taxon>unclassified sequences</taxon>
        <taxon>metagenomes</taxon>
        <taxon>ecological metagenomes</taxon>
    </lineage>
</organism>
<dbReference type="InterPro" id="IPR041164">
    <property type="entry name" value="LDcluster4"/>
</dbReference>
<dbReference type="InterPro" id="IPR005268">
    <property type="entry name" value="CHP00725"/>
</dbReference>
<dbReference type="EMBL" id="FAXC01000039">
    <property type="protein sequence ID" value="CUV08297.1"/>
    <property type="molecule type" value="Genomic_DNA"/>
</dbReference>
<dbReference type="PANTHER" id="PTHR43393">
    <property type="entry name" value="CYTOKININ RIBOSIDE 5'-MONOPHOSPHATE PHOSPHORIBOHYDROLASE"/>
    <property type="match status" value="1"/>
</dbReference>
<dbReference type="AlphaFoldDB" id="A0A170QBT8"/>
<dbReference type="GO" id="GO:0005829">
    <property type="term" value="C:cytosol"/>
    <property type="evidence" value="ECO:0007669"/>
    <property type="project" value="TreeGrafter"/>
</dbReference>
<dbReference type="NCBIfam" id="TIGR00725">
    <property type="entry name" value="TIGR00725 family protein"/>
    <property type="match status" value="1"/>
</dbReference>